<evidence type="ECO:0000256" key="6">
    <source>
        <dbReference type="ARBA" id="ARBA00022882"/>
    </source>
</evidence>
<organism evidence="14 15">
    <name type="scientific">Rhodocytophaga aerolata</name>
    <dbReference type="NCBI Taxonomy" id="455078"/>
    <lineage>
        <taxon>Bacteria</taxon>
        <taxon>Pseudomonadati</taxon>
        <taxon>Bacteroidota</taxon>
        <taxon>Cytophagia</taxon>
        <taxon>Cytophagales</taxon>
        <taxon>Rhodocytophagaceae</taxon>
        <taxon>Rhodocytophaga</taxon>
    </lineage>
</organism>
<evidence type="ECO:0000256" key="2">
    <source>
        <dbReference type="ARBA" id="ARBA00022448"/>
    </source>
</evidence>
<keyword evidence="7" id="KW-0630">Potassium</keyword>
<keyword evidence="3" id="KW-0633">Potassium transport</keyword>
<evidence type="ECO:0000256" key="9">
    <source>
        <dbReference type="ARBA" id="ARBA00023065"/>
    </source>
</evidence>
<evidence type="ECO:0000256" key="5">
    <source>
        <dbReference type="ARBA" id="ARBA00022826"/>
    </source>
</evidence>
<evidence type="ECO:0000256" key="8">
    <source>
        <dbReference type="ARBA" id="ARBA00022989"/>
    </source>
</evidence>
<keyword evidence="6" id="KW-0851">Voltage-gated channel</keyword>
<evidence type="ECO:0000256" key="3">
    <source>
        <dbReference type="ARBA" id="ARBA00022538"/>
    </source>
</evidence>
<feature type="transmembrane region" description="Helical" evidence="12">
    <location>
        <begin position="20"/>
        <end position="41"/>
    </location>
</feature>
<reference evidence="14" key="1">
    <citation type="submission" date="2023-07" db="EMBL/GenBank/DDBJ databases">
        <title>The genome sequence of Rhodocytophaga aerolata KACC 12507.</title>
        <authorList>
            <person name="Zhang X."/>
        </authorList>
    </citation>
    <scope>NUCLEOTIDE SEQUENCE</scope>
    <source>
        <strain evidence="14">KACC 12507</strain>
    </source>
</reference>
<proteinExistence type="predicted"/>
<evidence type="ECO:0000256" key="11">
    <source>
        <dbReference type="ARBA" id="ARBA00023303"/>
    </source>
</evidence>
<dbReference type="Gene3D" id="1.20.120.350">
    <property type="entry name" value="Voltage-gated potassium channels. Chain C"/>
    <property type="match status" value="1"/>
</dbReference>
<evidence type="ECO:0000313" key="15">
    <source>
        <dbReference type="Proteomes" id="UP001168528"/>
    </source>
</evidence>
<evidence type="ECO:0000256" key="10">
    <source>
        <dbReference type="ARBA" id="ARBA00023136"/>
    </source>
</evidence>
<dbReference type="InterPro" id="IPR028325">
    <property type="entry name" value="VG_K_chnl"/>
</dbReference>
<feature type="domain" description="Ion transport" evidence="13">
    <location>
        <begin position="24"/>
        <end position="247"/>
    </location>
</feature>
<evidence type="ECO:0000259" key="13">
    <source>
        <dbReference type="Pfam" id="PF00520"/>
    </source>
</evidence>
<keyword evidence="4 12" id="KW-0812">Transmembrane</keyword>
<evidence type="ECO:0000256" key="7">
    <source>
        <dbReference type="ARBA" id="ARBA00022958"/>
    </source>
</evidence>
<gene>
    <name evidence="14" type="ORF">Q0590_07145</name>
</gene>
<dbReference type="Proteomes" id="UP001168528">
    <property type="component" value="Unassembled WGS sequence"/>
</dbReference>
<accession>A0ABT8R2Z1</accession>
<feature type="transmembrane region" description="Helical" evidence="12">
    <location>
        <begin position="217"/>
        <end position="241"/>
    </location>
</feature>
<dbReference type="PANTHER" id="PTHR11537">
    <property type="entry name" value="VOLTAGE-GATED POTASSIUM CHANNEL"/>
    <property type="match status" value="1"/>
</dbReference>
<protein>
    <submittedName>
        <fullName evidence="14">Ion transporter</fullName>
    </submittedName>
</protein>
<dbReference type="EMBL" id="JAUKPO010000003">
    <property type="protein sequence ID" value="MDO1446021.1"/>
    <property type="molecule type" value="Genomic_DNA"/>
</dbReference>
<dbReference type="RefSeq" id="WP_302036827.1">
    <property type="nucleotide sequence ID" value="NZ_JAUKPO010000003.1"/>
</dbReference>
<keyword evidence="11" id="KW-0407">Ion channel</keyword>
<keyword evidence="15" id="KW-1185">Reference proteome</keyword>
<comment type="subcellular location">
    <subcellularLocation>
        <location evidence="1">Membrane</location>
        <topology evidence="1">Multi-pass membrane protein</topology>
    </subcellularLocation>
</comment>
<feature type="transmembrane region" description="Helical" evidence="12">
    <location>
        <begin position="93"/>
        <end position="113"/>
    </location>
</feature>
<evidence type="ECO:0000313" key="14">
    <source>
        <dbReference type="EMBL" id="MDO1446021.1"/>
    </source>
</evidence>
<dbReference type="SUPFAM" id="SSF81324">
    <property type="entry name" value="Voltage-gated potassium channels"/>
    <property type="match status" value="1"/>
</dbReference>
<keyword evidence="10 12" id="KW-0472">Membrane</keyword>
<keyword evidence="8 12" id="KW-1133">Transmembrane helix</keyword>
<dbReference type="Gene3D" id="1.10.287.70">
    <property type="match status" value="1"/>
</dbReference>
<dbReference type="InterPro" id="IPR005821">
    <property type="entry name" value="Ion_trans_dom"/>
</dbReference>
<keyword evidence="9" id="KW-0406">Ion transport</keyword>
<evidence type="ECO:0000256" key="4">
    <source>
        <dbReference type="ARBA" id="ARBA00022692"/>
    </source>
</evidence>
<evidence type="ECO:0000256" key="1">
    <source>
        <dbReference type="ARBA" id="ARBA00004141"/>
    </source>
</evidence>
<sequence length="277" mass="31885">MGIRRQLYEILKISDKKGSLSWQFDVFLITVILLNVLVTIIETVEDIYKQYRLFIDLFNWFSVIFFTIEYLLRVWTIVEVPRYRHPVLGRLKFMLSPLAIIDLMAFLPFYLPFLGFDLRFVRLLRIFRLFRVFRVAKYIKAIDAIRHVIRHKKEELLVSLVFVCFLLIISSCIIYYVEHDAQPDAFSSIPATMWWSIATLTTVGYGDVYPITPLGRFLGSIIAVLGVGLFAIPTGILASGFSEEISKKKSKSTVCPTCGQPVKEHTLKTPEANNSSN</sequence>
<keyword evidence="5" id="KW-0631">Potassium channel</keyword>
<dbReference type="Pfam" id="PF00520">
    <property type="entry name" value="Ion_trans"/>
    <property type="match status" value="1"/>
</dbReference>
<name>A0ABT8R2Z1_9BACT</name>
<dbReference type="PRINTS" id="PR00169">
    <property type="entry name" value="KCHANNEL"/>
</dbReference>
<evidence type="ECO:0000256" key="12">
    <source>
        <dbReference type="SAM" id="Phobius"/>
    </source>
</evidence>
<dbReference type="InterPro" id="IPR027359">
    <property type="entry name" value="Volt_channel_dom_sf"/>
</dbReference>
<comment type="caution">
    <text evidence="14">The sequence shown here is derived from an EMBL/GenBank/DDBJ whole genome shotgun (WGS) entry which is preliminary data.</text>
</comment>
<feature type="transmembrane region" description="Helical" evidence="12">
    <location>
        <begin position="156"/>
        <end position="177"/>
    </location>
</feature>
<feature type="transmembrane region" description="Helical" evidence="12">
    <location>
        <begin position="53"/>
        <end position="72"/>
    </location>
</feature>
<keyword evidence="2" id="KW-0813">Transport</keyword>
<dbReference type="PANTHER" id="PTHR11537:SF254">
    <property type="entry name" value="POTASSIUM VOLTAGE-GATED CHANNEL PROTEIN SHAB"/>
    <property type="match status" value="1"/>
</dbReference>